<dbReference type="AlphaFoldDB" id="B6AP88"/>
<reference evidence="3" key="2">
    <citation type="journal article" date="2008" name="PLoS Biol.">
        <title>Population genomic analysis of strain variation in Leptospirillum group II bacteria involved in acid mine drainage formation.</title>
        <authorList>
            <person name="Simmons S.L."/>
            <person name="Dibartolo G."/>
            <person name="Denef V.J."/>
            <person name="Goltsman D.S."/>
            <person name="Thelen M.P."/>
            <person name="Banfield J.F."/>
        </authorList>
    </citation>
    <scope>NUCLEOTIDE SEQUENCE [LARGE SCALE GENOMIC DNA]</scope>
</reference>
<dbReference type="Pfam" id="PF03524">
    <property type="entry name" value="CagX"/>
    <property type="match status" value="1"/>
</dbReference>
<evidence type="ECO:0000256" key="1">
    <source>
        <dbReference type="ARBA" id="ARBA00006135"/>
    </source>
</evidence>
<dbReference type="InterPro" id="IPR010258">
    <property type="entry name" value="Conjugal_tfr_TrbG/VirB9/CagX"/>
</dbReference>
<dbReference type="EMBL" id="DS995260">
    <property type="protein sequence ID" value="EDZ39074.1"/>
    <property type="molecule type" value="Genomic_DNA"/>
</dbReference>
<organism evidence="3">
    <name type="scientific">Leptospirillum sp. Group II '5-way CG'</name>
    <dbReference type="NCBI Taxonomy" id="419541"/>
    <lineage>
        <taxon>Bacteria</taxon>
        <taxon>Pseudomonadati</taxon>
        <taxon>Nitrospirota</taxon>
        <taxon>Nitrospiria</taxon>
        <taxon>Nitrospirales</taxon>
        <taxon>Nitrospiraceae</taxon>
        <taxon>Leptospirillum</taxon>
    </lineage>
</organism>
<gene>
    <name evidence="3" type="ORF">CGL2_09933006</name>
</gene>
<protein>
    <submittedName>
        <fullName evidence="3">Putative conjugal transfer protein (TrbG)</fullName>
    </submittedName>
</protein>
<keyword evidence="2" id="KW-0732">Signal</keyword>
<dbReference type="InterPro" id="IPR038161">
    <property type="entry name" value="VirB9/CagX/TrbG_C_sf"/>
</dbReference>
<evidence type="ECO:0000256" key="2">
    <source>
        <dbReference type="ARBA" id="ARBA00022729"/>
    </source>
</evidence>
<comment type="similarity">
    <text evidence="1">Belongs to the TrbG/VirB9 family.</text>
</comment>
<reference evidence="3" key="1">
    <citation type="journal article" date="2004" name="Nature">
        <title>Community structure and metabolism through reconstruction of microbial genomes from the environment.</title>
        <authorList>
            <person name="Tyson G.W."/>
            <person name="Chapman J."/>
            <person name="Hugenholtz P."/>
            <person name="Allen E.E."/>
            <person name="Ram R.J."/>
            <person name="Richardson P.M."/>
            <person name="Solovyev V.V."/>
            <person name="Rubin E.M."/>
            <person name="Rokhsar D.S."/>
            <person name="Banfield J.F."/>
        </authorList>
    </citation>
    <scope>NUCLEOTIDE SEQUENCE [LARGE SCALE GENOMIC DNA]</scope>
</reference>
<name>B6AP88_9BACT</name>
<dbReference type="Gene3D" id="2.60.40.2500">
    <property type="match status" value="1"/>
</dbReference>
<evidence type="ECO:0000313" key="3">
    <source>
        <dbReference type="EMBL" id="EDZ39074.1"/>
    </source>
</evidence>
<accession>B6AP88</accession>
<dbReference type="InterPro" id="IPR033645">
    <property type="entry name" value="VirB9/CagX/TrbG_C"/>
</dbReference>
<dbReference type="CDD" id="cd06911">
    <property type="entry name" value="VirB9_CagX_TrbG"/>
    <property type="match status" value="1"/>
</dbReference>
<proteinExistence type="inferred from homology"/>
<sequence>MIVSEAFPRPGVTRSKNHGREHLCRILFSVLFLLFLPVPSFAGSPPSESDRSGVGLALHTYKHTGTAPYIYDSGLVKIPFGHGQPTIVTAIGRITDIELEPGEKVWKASLGDTSDWEVAVIKAGDPGHPTRHVVIKPLKEKLFTNMLIYTDRRTYFMNLESTKSRYVLQIRFWYPDDLVQSFESMRNARRSSRQKIARQTLARLDHPFLPHFGYTIEGSEFWKPEEVYDDGTRTYIVMPHQVATSQHLPVFAVLDGDGQTEIENYAVKGNIFVVPRIFRKAVLFWNVGRRREQVTIVHKGSDAGSWFGGGSP</sequence>